<dbReference type="EMBL" id="KK198760">
    <property type="protein sequence ID" value="KCW59280.1"/>
    <property type="molecule type" value="Genomic_DNA"/>
</dbReference>
<dbReference type="InParanoid" id="A0A059B0T3"/>
<organism evidence="1">
    <name type="scientific">Eucalyptus grandis</name>
    <name type="common">Flooded gum</name>
    <dbReference type="NCBI Taxonomy" id="71139"/>
    <lineage>
        <taxon>Eukaryota</taxon>
        <taxon>Viridiplantae</taxon>
        <taxon>Streptophyta</taxon>
        <taxon>Embryophyta</taxon>
        <taxon>Tracheophyta</taxon>
        <taxon>Spermatophyta</taxon>
        <taxon>Magnoliopsida</taxon>
        <taxon>eudicotyledons</taxon>
        <taxon>Gunneridae</taxon>
        <taxon>Pentapetalae</taxon>
        <taxon>rosids</taxon>
        <taxon>malvids</taxon>
        <taxon>Myrtales</taxon>
        <taxon>Myrtaceae</taxon>
        <taxon>Myrtoideae</taxon>
        <taxon>Eucalypteae</taxon>
        <taxon>Eucalyptus</taxon>
    </lineage>
</organism>
<name>A0A059B0T3_EUCGR</name>
<proteinExistence type="predicted"/>
<protein>
    <submittedName>
        <fullName evidence="1">Uncharacterized protein</fullName>
    </submittedName>
</protein>
<gene>
    <name evidence="1" type="ORF">EUGRSUZ_H01955</name>
</gene>
<sequence length="70" mass="7822">MSILEYVPSCQRDHTINQGPICDLFPLKCEGHVPVGMRKPAEKVHSSVQLLRAIGTGGYKRNVSLTMAWR</sequence>
<evidence type="ECO:0000313" key="1">
    <source>
        <dbReference type="EMBL" id="KCW59280.1"/>
    </source>
</evidence>
<accession>A0A059B0T3</accession>
<dbReference type="Gramene" id="KCW59280">
    <property type="protein sequence ID" value="KCW59280"/>
    <property type="gene ID" value="EUGRSUZ_H01955"/>
</dbReference>
<reference evidence="1" key="1">
    <citation type="submission" date="2013-07" db="EMBL/GenBank/DDBJ databases">
        <title>The genome of Eucalyptus grandis.</title>
        <authorList>
            <person name="Schmutz J."/>
            <person name="Hayes R."/>
            <person name="Myburg A."/>
            <person name="Tuskan G."/>
            <person name="Grattapaglia D."/>
            <person name="Rokhsar D.S."/>
        </authorList>
    </citation>
    <scope>NUCLEOTIDE SEQUENCE</scope>
    <source>
        <tissue evidence="1">Leaf extractions</tissue>
    </source>
</reference>
<dbReference type="AlphaFoldDB" id="A0A059B0T3"/>